<reference evidence="3" key="1">
    <citation type="submission" date="2016-11" db="UniProtKB">
        <authorList>
            <consortium name="WormBaseParasite"/>
        </authorList>
    </citation>
    <scope>IDENTIFICATION</scope>
</reference>
<organism evidence="2 3">
    <name type="scientific">Macrostomum lignano</name>
    <dbReference type="NCBI Taxonomy" id="282301"/>
    <lineage>
        <taxon>Eukaryota</taxon>
        <taxon>Metazoa</taxon>
        <taxon>Spiralia</taxon>
        <taxon>Lophotrochozoa</taxon>
        <taxon>Platyhelminthes</taxon>
        <taxon>Rhabditophora</taxon>
        <taxon>Macrostomorpha</taxon>
        <taxon>Macrostomida</taxon>
        <taxon>Macrostomidae</taxon>
        <taxon>Macrostomum</taxon>
    </lineage>
</organism>
<sequence>VSLELNYASLPSCSETPNGSLCEPNCTQRNHPCPFIIGRETEWNPSTRIVVGPWAPTPTSVKKWPGDTFELADNSSALKVLQSGLYHVTAQLLVRLPGKFAARTMECALRVQDKVVTAGRVLSAEHPLTCLTVGVLRLTAGEQIQVALLRLDSVQYSDDFQIYVYRKRLNFFQHENECDCGKGTSVKPILSALNANRKHSKQRHQSCRMSSPSESLIAVEAGSTSVPTEPPTAARRVAKSQQSLSKIGVMAACFIFCSVAAVAGLTKLQQPPQPADCSGLSCEPAVPMVSLRIAYERLPPCLRGGFNGSLCNQKGIVHSRGKQHCHSLRYAVVGLTGSVVLADEDNDITVGPWAPVSSGDSFARRAFALIDGDFALEVLLGGLYHVTSQLLAQLPAADNAHRIVECALRVNGTAVSVVKSPSTGAPLTCTTVGVFRLEAGDRIWVSLRYDESVNGQNRLSIGARRPAMNHFQAQSLLLEAGHAERQQPSEPSAVPAAGTKPAAETRRHPRLLLAAVAVAACVLGALAIAGGATQAATAEASSGHDSANSILLRLTHKGLPLCSSNYSGTLCWGAGKITSREGTNNVLVGPWTSDGGPAAPNFVLLNDSSFGLRILSPGLYQAVLQLTAQNHNGSSPVNLECRVNLDGRVAIAGRAMNSESPLTCLAARDDSLLQQFGSVPWRRHEQVRDELRVELHRHRLLWHHLADGRPLLHAAKELQPQLLELELGEQLVLLLLVLLLSGLVHLGLDLPAATRSSKGSCSHEQQQRADESDSPLKLTTVTTFDFPGLFSAKFKSPTGNKNGTSNCCNEVCGLTGEPRVITYDELAKLPTKNFEKYLIVSPMNQDSPEEVWTPVPSFIGSVVSKLREKFDQEIKEGDTFVEAPGEVDDARIQRAADEVYAAQQGPAVARILDELSAQELMELMREYLRRMEEPLFSMSDRLAELLQSGEYAQLMMHRSVQLERLIDDVQRFVSVEAQDFDEVIRRLGRLYHDDEGGDGAKGRAEEVQAKNRLRAQVRKELMGMQPARSNTLRFVMRNITYSINYYIYKRVWRLRLKSGISHKEAKGVIQPEVERNALRRFAAQLGPLIIGLPAGLRARMSPEAQEKFKVKTFHDLLTFVNARCWFTFQKKEKMLEPELRCHKGCACVSGAAAGAASEASPFALASAAEESDDCSIERLNGRLAPTARPGRSSLGRATGAGEWAARSAQRAGAVSRFGHGRQQQAVLGDQHLAECPGPGGVRRVEQSGQVADVAGAGVGQAADGLLLGQGDATVGQAGLQIGRVDNAAGGGRRQRAELQKWQHGGRFLKRDQAELQAGSRWQQGQQDFANKVGAVVEFLHPILPIGAHGPRPSLTSATNRARLSGRFGGGGHGFS</sequence>
<evidence type="ECO:0000256" key="1">
    <source>
        <dbReference type="SAM" id="MobiDB-lite"/>
    </source>
</evidence>
<dbReference type="Gene3D" id="2.60.120.40">
    <property type="match status" value="1"/>
</dbReference>
<dbReference type="WBParaSite" id="maker-uti_cns_0005006-snap-gene-0.4-mRNA-1">
    <property type="protein sequence ID" value="maker-uti_cns_0005006-snap-gene-0.4-mRNA-1"/>
    <property type="gene ID" value="maker-uti_cns_0005006-snap-gene-0.4"/>
</dbReference>
<feature type="region of interest" description="Disordered" evidence="1">
    <location>
        <begin position="1349"/>
        <end position="1375"/>
    </location>
</feature>
<protein>
    <submittedName>
        <fullName evidence="3">TNF_2 domain-containing protein</fullName>
    </submittedName>
</protein>
<proteinExistence type="predicted"/>
<feature type="region of interest" description="Disordered" evidence="1">
    <location>
        <begin position="754"/>
        <end position="774"/>
    </location>
</feature>
<evidence type="ECO:0000313" key="3">
    <source>
        <dbReference type="WBParaSite" id="maker-uti_cns_0005006-snap-gene-0.4-mRNA-1"/>
    </source>
</evidence>
<dbReference type="InterPro" id="IPR008983">
    <property type="entry name" value="Tumour_necrosis_fac-like_dom"/>
</dbReference>
<dbReference type="SUPFAM" id="SSF49842">
    <property type="entry name" value="TNF-like"/>
    <property type="match status" value="1"/>
</dbReference>
<name>A0A1I8H953_9PLAT</name>
<feature type="region of interest" description="Disordered" evidence="1">
    <location>
        <begin position="482"/>
        <end position="503"/>
    </location>
</feature>
<dbReference type="Proteomes" id="UP000095280">
    <property type="component" value="Unplaced"/>
</dbReference>
<accession>A0A1I8H953</accession>
<feature type="compositionally biased region" description="Gly residues" evidence="1">
    <location>
        <begin position="1366"/>
        <end position="1375"/>
    </location>
</feature>
<evidence type="ECO:0000313" key="2">
    <source>
        <dbReference type="Proteomes" id="UP000095280"/>
    </source>
</evidence>
<feature type="compositionally biased region" description="Polar residues" evidence="1">
    <location>
        <begin position="754"/>
        <end position="764"/>
    </location>
</feature>
<keyword evidence="2" id="KW-1185">Reference proteome</keyword>